<sequence length="10" mass="1119">MLMSQSPLVN</sequence>
<protein>
    <submittedName>
        <fullName evidence="1">Uncharacterized protein</fullName>
    </submittedName>
</protein>
<reference evidence="1" key="1">
    <citation type="submission" date="2014-11" db="EMBL/GenBank/DDBJ databases">
        <authorList>
            <person name="Amaro Gonzalez C."/>
        </authorList>
    </citation>
    <scope>NUCLEOTIDE SEQUENCE</scope>
</reference>
<accession>A0A0E9Q916</accession>
<proteinExistence type="predicted"/>
<reference evidence="1" key="2">
    <citation type="journal article" date="2015" name="Fish Shellfish Immunol.">
        <title>Early steps in the European eel (Anguilla anguilla)-Vibrio vulnificus interaction in the gills: Role of the RtxA13 toxin.</title>
        <authorList>
            <person name="Callol A."/>
            <person name="Pajuelo D."/>
            <person name="Ebbesson L."/>
            <person name="Teles M."/>
            <person name="MacKenzie S."/>
            <person name="Amaro C."/>
        </authorList>
    </citation>
    <scope>NUCLEOTIDE SEQUENCE</scope>
</reference>
<dbReference type="EMBL" id="GBXM01095550">
    <property type="protein sequence ID" value="JAH13027.1"/>
    <property type="molecule type" value="Transcribed_RNA"/>
</dbReference>
<evidence type="ECO:0000313" key="1">
    <source>
        <dbReference type="EMBL" id="JAH13027.1"/>
    </source>
</evidence>
<name>A0A0E9Q916_ANGAN</name>
<organism evidence="1">
    <name type="scientific">Anguilla anguilla</name>
    <name type="common">European freshwater eel</name>
    <name type="synonym">Muraena anguilla</name>
    <dbReference type="NCBI Taxonomy" id="7936"/>
    <lineage>
        <taxon>Eukaryota</taxon>
        <taxon>Metazoa</taxon>
        <taxon>Chordata</taxon>
        <taxon>Craniata</taxon>
        <taxon>Vertebrata</taxon>
        <taxon>Euteleostomi</taxon>
        <taxon>Actinopterygii</taxon>
        <taxon>Neopterygii</taxon>
        <taxon>Teleostei</taxon>
        <taxon>Anguilliformes</taxon>
        <taxon>Anguillidae</taxon>
        <taxon>Anguilla</taxon>
    </lineage>
</organism>